<name>A0AAX0RVP9_9BACI</name>
<evidence type="ECO:0000256" key="9">
    <source>
        <dbReference type="ARBA" id="ARBA00022741"/>
    </source>
</evidence>
<comment type="similarity">
    <text evidence="4">Belongs to the ThiD family.</text>
</comment>
<feature type="domain" description="Pyridoxamine kinase/Phosphomethylpyrimidine kinase" evidence="16">
    <location>
        <begin position="11"/>
        <end position="254"/>
    </location>
</feature>
<evidence type="ECO:0000256" key="11">
    <source>
        <dbReference type="ARBA" id="ARBA00022840"/>
    </source>
</evidence>
<dbReference type="FunFam" id="3.40.1190.20:FF:000003">
    <property type="entry name" value="Phosphomethylpyrimidine kinase ThiD"/>
    <property type="match status" value="1"/>
</dbReference>
<dbReference type="Gene3D" id="3.40.1190.20">
    <property type="match status" value="1"/>
</dbReference>
<dbReference type="EC" id="2.7.4.7" evidence="6"/>
<keyword evidence="8 17" id="KW-0808">Transferase</keyword>
<evidence type="ECO:0000256" key="15">
    <source>
        <dbReference type="ARBA" id="ARBA00043176"/>
    </source>
</evidence>
<comment type="catalytic activity">
    <reaction evidence="2">
        <text>4-amino-2-methyl-5-(phosphooxymethyl)pyrimidine + ATP = 4-amino-2-methyl-5-(diphosphooxymethyl)pyrimidine + ADP</text>
        <dbReference type="Rhea" id="RHEA:19893"/>
        <dbReference type="ChEBI" id="CHEBI:30616"/>
        <dbReference type="ChEBI" id="CHEBI:57841"/>
        <dbReference type="ChEBI" id="CHEBI:58354"/>
        <dbReference type="ChEBI" id="CHEBI:456216"/>
        <dbReference type="EC" id="2.7.4.7"/>
    </reaction>
</comment>
<dbReference type="NCBIfam" id="TIGR00097">
    <property type="entry name" value="HMP-P_kinase"/>
    <property type="match status" value="1"/>
</dbReference>
<evidence type="ECO:0000256" key="10">
    <source>
        <dbReference type="ARBA" id="ARBA00022777"/>
    </source>
</evidence>
<dbReference type="RefSeq" id="WP_053345073.1">
    <property type="nucleotide sequence ID" value="NZ_CP030926.1"/>
</dbReference>
<dbReference type="SUPFAM" id="SSF53613">
    <property type="entry name" value="Ribokinase-like"/>
    <property type="match status" value="1"/>
</dbReference>
<gene>
    <name evidence="18" type="primary">thiD</name>
    <name evidence="18" type="ORF">CN689_27495</name>
    <name evidence="17" type="ORF">DTO10_19160</name>
</gene>
<evidence type="ECO:0000256" key="2">
    <source>
        <dbReference type="ARBA" id="ARBA00000565"/>
    </source>
</evidence>
<sequence length="268" mass="28506">MKTALTIAGSDSGGGAGIQADLKTFSAHGVFGMSVITAVTAQNTMEVRSVQAIDTGIITDQIAAIFEDIHVDAVKIGMLGSKEIVETVAASLNTFLPAIVILDPVMISKSGHHLLDEKAVSALKTELLPLATLVTPNVPEAEVLTGLSIRTKQDFYEACISIKELGAKAVLLKGGHSAGNPNDLFYDGTDFFWIKGERIHTKNTHGTGCTLSSAITSNLANGLPLRQSIEQAKTYISEAIRNSFSLGKGHGPVHHFYSFSKEERSDLI</sequence>
<evidence type="ECO:0000259" key="16">
    <source>
        <dbReference type="Pfam" id="PF08543"/>
    </source>
</evidence>
<comment type="pathway">
    <text evidence="3">Cofactor biosynthesis; thiamine diphosphate biosynthesis; 4-amino-2-methyl-5-diphosphomethylpyrimidine from 5-amino-1-(5-phospho-D-ribosyl)imidazole: step 3/3.</text>
</comment>
<protein>
    <recommendedName>
        <fullName evidence="7">Hydroxymethylpyrimidine/phosphomethylpyrimidine kinase</fullName>
        <ecNumber evidence="5">2.7.1.49</ecNumber>
        <ecNumber evidence="6">2.7.4.7</ecNumber>
    </recommendedName>
    <alternativeName>
        <fullName evidence="14">Hydroxymethylpyrimidine kinase</fullName>
    </alternativeName>
    <alternativeName>
        <fullName evidence="15">Hydroxymethylpyrimidine phosphate kinase</fullName>
    </alternativeName>
</protein>
<proteinExistence type="inferred from homology"/>
<evidence type="ECO:0000256" key="12">
    <source>
        <dbReference type="ARBA" id="ARBA00022977"/>
    </source>
</evidence>
<evidence type="ECO:0000256" key="1">
    <source>
        <dbReference type="ARBA" id="ARBA00000151"/>
    </source>
</evidence>
<keyword evidence="12" id="KW-0784">Thiamine biosynthesis</keyword>
<reference evidence="18 19" key="1">
    <citation type="submission" date="2017-09" db="EMBL/GenBank/DDBJ databases">
        <title>Large-scale bioinformatics analysis of Bacillus genomes uncovers conserved roles of natural products in bacterial physiology.</title>
        <authorList>
            <consortium name="Agbiome Team Llc"/>
            <person name="Bleich R.M."/>
            <person name="Kirk G.J."/>
            <person name="Santa Maria K.C."/>
            <person name="Allen S.E."/>
            <person name="Farag S."/>
            <person name="Shank E.A."/>
            <person name="Bowers A."/>
        </authorList>
    </citation>
    <scope>NUCLEOTIDE SEQUENCE [LARGE SCALE GENOMIC DNA]</scope>
    <source>
        <strain evidence="18 19">AFS003229</strain>
    </source>
</reference>
<dbReference type="InterPro" id="IPR013749">
    <property type="entry name" value="PM/HMP-P_kinase-1"/>
</dbReference>
<evidence type="ECO:0000256" key="7">
    <source>
        <dbReference type="ARBA" id="ARBA00019161"/>
    </source>
</evidence>
<evidence type="ECO:0000313" key="18">
    <source>
        <dbReference type="EMBL" id="PEJ24236.1"/>
    </source>
</evidence>
<keyword evidence="9" id="KW-0547">Nucleotide-binding</keyword>
<dbReference type="InterPro" id="IPR004399">
    <property type="entry name" value="HMP/HMP-P_kinase_dom"/>
</dbReference>
<evidence type="ECO:0000256" key="8">
    <source>
        <dbReference type="ARBA" id="ARBA00022679"/>
    </source>
</evidence>
<dbReference type="GeneID" id="97408829"/>
<dbReference type="PANTHER" id="PTHR20858">
    <property type="entry name" value="PHOSPHOMETHYLPYRIMIDINE KINASE"/>
    <property type="match status" value="1"/>
</dbReference>
<dbReference type="InterPro" id="IPR029056">
    <property type="entry name" value="Ribokinase-like"/>
</dbReference>
<organism evidence="18 19">
    <name type="scientific">Peribacillus butanolivorans</name>
    <dbReference type="NCBI Taxonomy" id="421767"/>
    <lineage>
        <taxon>Bacteria</taxon>
        <taxon>Bacillati</taxon>
        <taxon>Bacillota</taxon>
        <taxon>Bacilli</taxon>
        <taxon>Bacillales</taxon>
        <taxon>Bacillaceae</taxon>
        <taxon>Peribacillus</taxon>
    </lineage>
</organism>
<evidence type="ECO:0000256" key="13">
    <source>
        <dbReference type="ARBA" id="ARBA00037917"/>
    </source>
</evidence>
<keyword evidence="20" id="KW-1185">Reference proteome</keyword>
<dbReference type="GO" id="GO:0008972">
    <property type="term" value="F:phosphomethylpyrimidine kinase activity"/>
    <property type="evidence" value="ECO:0007669"/>
    <property type="project" value="UniProtKB-EC"/>
</dbReference>
<evidence type="ECO:0000256" key="14">
    <source>
        <dbReference type="ARBA" id="ARBA00042102"/>
    </source>
</evidence>
<dbReference type="EC" id="2.7.1.49" evidence="5"/>
<keyword evidence="11" id="KW-0067">ATP-binding</keyword>
<reference evidence="17 20" key="2">
    <citation type="submission" date="2018-07" db="EMBL/GenBank/DDBJ databases">
        <title>The molecular basis for the intramolecular migration of carboxyl group in the catabolism of para-hydroxybenzoate via gentisate.</title>
        <authorList>
            <person name="Zhao H."/>
            <person name="Xu Y."/>
            <person name="Lin S."/>
            <person name="Spain J.C."/>
            <person name="Zhou N.-Y."/>
        </authorList>
    </citation>
    <scope>NUCLEOTIDE SEQUENCE [LARGE SCALE GENOMIC DNA]</scope>
    <source>
        <strain evidence="17 20">PHB-7a</strain>
    </source>
</reference>
<evidence type="ECO:0000313" key="20">
    <source>
        <dbReference type="Proteomes" id="UP000260457"/>
    </source>
</evidence>
<accession>A0AAX0RVP9</accession>
<evidence type="ECO:0000256" key="4">
    <source>
        <dbReference type="ARBA" id="ARBA00009879"/>
    </source>
</evidence>
<dbReference type="GO" id="GO:0005524">
    <property type="term" value="F:ATP binding"/>
    <property type="evidence" value="ECO:0007669"/>
    <property type="project" value="UniProtKB-KW"/>
</dbReference>
<dbReference type="KEGG" id="pbut:DTO10_19160"/>
<dbReference type="GO" id="GO:0008902">
    <property type="term" value="F:hydroxymethylpyrimidine kinase activity"/>
    <property type="evidence" value="ECO:0007669"/>
    <property type="project" value="UniProtKB-EC"/>
</dbReference>
<dbReference type="GO" id="GO:0005829">
    <property type="term" value="C:cytosol"/>
    <property type="evidence" value="ECO:0007669"/>
    <property type="project" value="TreeGrafter"/>
</dbReference>
<dbReference type="EMBL" id="CP030926">
    <property type="protein sequence ID" value="AXN40280.1"/>
    <property type="molecule type" value="Genomic_DNA"/>
</dbReference>
<evidence type="ECO:0000256" key="6">
    <source>
        <dbReference type="ARBA" id="ARBA00012963"/>
    </source>
</evidence>
<dbReference type="GO" id="GO:0009228">
    <property type="term" value="P:thiamine biosynthetic process"/>
    <property type="evidence" value="ECO:0007669"/>
    <property type="project" value="UniProtKB-KW"/>
</dbReference>
<keyword evidence="10 18" id="KW-0418">Kinase</keyword>
<dbReference type="EMBL" id="NUEQ01000134">
    <property type="protein sequence ID" value="PEJ24236.1"/>
    <property type="molecule type" value="Genomic_DNA"/>
</dbReference>
<dbReference type="AlphaFoldDB" id="A0AAX0RVP9"/>
<dbReference type="Proteomes" id="UP000220106">
    <property type="component" value="Unassembled WGS sequence"/>
</dbReference>
<evidence type="ECO:0000256" key="3">
    <source>
        <dbReference type="ARBA" id="ARBA00004769"/>
    </source>
</evidence>
<dbReference type="Proteomes" id="UP000260457">
    <property type="component" value="Chromosome"/>
</dbReference>
<dbReference type="PANTHER" id="PTHR20858:SF17">
    <property type="entry name" value="HYDROXYMETHYLPYRIMIDINE_PHOSPHOMETHYLPYRIMIDINE KINASE THI20-RELATED"/>
    <property type="match status" value="1"/>
</dbReference>
<evidence type="ECO:0000256" key="5">
    <source>
        <dbReference type="ARBA" id="ARBA00012135"/>
    </source>
</evidence>
<dbReference type="CDD" id="cd01169">
    <property type="entry name" value="HMPP_kinase"/>
    <property type="match status" value="1"/>
</dbReference>
<evidence type="ECO:0000313" key="17">
    <source>
        <dbReference type="EMBL" id="AXN40280.1"/>
    </source>
</evidence>
<comment type="pathway">
    <text evidence="13">Cofactor biosynthesis; thiamine diphosphate biosynthesis; 4-amino-2-methyl-5-diphosphomethylpyrimidine from 5-amino-1-(5-phospho-D-ribosyl)imidazole: step 2/3.</text>
</comment>
<dbReference type="Pfam" id="PF08543">
    <property type="entry name" value="Phos_pyr_kin"/>
    <property type="match status" value="1"/>
</dbReference>
<evidence type="ECO:0000313" key="19">
    <source>
        <dbReference type="Proteomes" id="UP000220106"/>
    </source>
</evidence>
<comment type="catalytic activity">
    <reaction evidence="1">
        <text>4-amino-5-hydroxymethyl-2-methylpyrimidine + ATP = 4-amino-2-methyl-5-(phosphooxymethyl)pyrimidine + ADP + H(+)</text>
        <dbReference type="Rhea" id="RHEA:23096"/>
        <dbReference type="ChEBI" id="CHEBI:15378"/>
        <dbReference type="ChEBI" id="CHEBI:16892"/>
        <dbReference type="ChEBI" id="CHEBI:30616"/>
        <dbReference type="ChEBI" id="CHEBI:58354"/>
        <dbReference type="ChEBI" id="CHEBI:456216"/>
        <dbReference type="EC" id="2.7.1.49"/>
    </reaction>
</comment>